<dbReference type="GO" id="GO:0005886">
    <property type="term" value="C:plasma membrane"/>
    <property type="evidence" value="ECO:0007669"/>
    <property type="project" value="EnsemblFungi"/>
</dbReference>
<feature type="transmembrane region" description="Helical" evidence="8">
    <location>
        <begin position="506"/>
        <end position="525"/>
    </location>
</feature>
<dbReference type="RefSeq" id="XP_022457900.1">
    <property type="nucleotide sequence ID" value="XM_022604083.1"/>
</dbReference>
<dbReference type="Pfam" id="PF02133">
    <property type="entry name" value="Transp_cyt_pur"/>
    <property type="match status" value="1"/>
</dbReference>
<evidence type="ECO:0000256" key="2">
    <source>
        <dbReference type="ARBA" id="ARBA00008974"/>
    </source>
</evidence>
<evidence type="ECO:0000313" key="10">
    <source>
        <dbReference type="Proteomes" id="UP000019384"/>
    </source>
</evidence>
<feature type="transmembrane region" description="Helical" evidence="8">
    <location>
        <begin position="220"/>
        <end position="243"/>
    </location>
</feature>
<evidence type="ECO:0000256" key="7">
    <source>
        <dbReference type="PIRNR" id="PIRNR002744"/>
    </source>
</evidence>
<reference evidence="9" key="2">
    <citation type="submission" date="2014-02" db="EMBL/GenBank/DDBJ databases">
        <title>Complete DNA sequence of /Kuraishia capsulata/ illustrates novel genomic features among budding yeasts (/Saccharomycotina/).</title>
        <authorList>
            <person name="Morales L."/>
            <person name="Noel B."/>
            <person name="Porcel B."/>
            <person name="Marcet-Houben M."/>
            <person name="Hullo M-F."/>
            <person name="Sacerdot C."/>
            <person name="Tekaia F."/>
            <person name="Leh-Louis V."/>
            <person name="Despons L."/>
            <person name="Khanna V."/>
            <person name="Aury J-M."/>
            <person name="Barbe V."/>
            <person name="Couloux A."/>
            <person name="Labadie K."/>
            <person name="Pelletier E."/>
            <person name="Souciet J-L."/>
            <person name="Boekhout T."/>
            <person name="Gabaldon T."/>
            <person name="Wincker P."/>
            <person name="Dujon B."/>
        </authorList>
    </citation>
    <scope>NUCLEOTIDE SEQUENCE</scope>
    <source>
        <strain evidence="9">CBS 1993</strain>
    </source>
</reference>
<feature type="transmembrane region" description="Helical" evidence="8">
    <location>
        <begin position="76"/>
        <end position="98"/>
    </location>
</feature>
<evidence type="ECO:0000313" key="9">
    <source>
        <dbReference type="EMBL" id="CDK25889.1"/>
    </source>
</evidence>
<keyword evidence="5 8" id="KW-1133">Transmembrane helix</keyword>
<organism evidence="9 10">
    <name type="scientific">Kuraishia capsulata CBS 1993</name>
    <dbReference type="NCBI Taxonomy" id="1382522"/>
    <lineage>
        <taxon>Eukaryota</taxon>
        <taxon>Fungi</taxon>
        <taxon>Dikarya</taxon>
        <taxon>Ascomycota</taxon>
        <taxon>Saccharomycotina</taxon>
        <taxon>Pichiomycetes</taxon>
        <taxon>Pichiales</taxon>
        <taxon>Pichiaceae</taxon>
        <taxon>Kuraishia</taxon>
    </lineage>
</organism>
<dbReference type="GO" id="GO:0000329">
    <property type="term" value="C:fungal-type vacuole membrane"/>
    <property type="evidence" value="ECO:0007669"/>
    <property type="project" value="TreeGrafter"/>
</dbReference>
<dbReference type="GO" id="GO:0090482">
    <property type="term" value="F:vitamin transmembrane transporter activity"/>
    <property type="evidence" value="ECO:0007669"/>
    <property type="project" value="EnsemblFungi"/>
</dbReference>
<dbReference type="Gene3D" id="1.10.4160.10">
    <property type="entry name" value="Hydantoin permease"/>
    <property type="match status" value="1"/>
</dbReference>
<accession>W6MHS6</accession>
<protein>
    <submittedName>
        <fullName evidence="9">Uncharacterized protein</fullName>
    </submittedName>
</protein>
<gene>
    <name evidence="9" type="ORF">KUCA_T00001860001</name>
</gene>
<evidence type="ECO:0000256" key="6">
    <source>
        <dbReference type="ARBA" id="ARBA00023136"/>
    </source>
</evidence>
<dbReference type="PANTHER" id="PTHR31806">
    <property type="entry name" value="PURINE-CYTOSINE PERMEASE FCY2-RELATED"/>
    <property type="match status" value="1"/>
</dbReference>
<evidence type="ECO:0000256" key="4">
    <source>
        <dbReference type="ARBA" id="ARBA00022692"/>
    </source>
</evidence>
<dbReference type="OrthoDB" id="5428495at2759"/>
<evidence type="ECO:0000256" key="5">
    <source>
        <dbReference type="ARBA" id="ARBA00022989"/>
    </source>
</evidence>
<dbReference type="EMBL" id="HG793126">
    <property type="protein sequence ID" value="CDK25889.1"/>
    <property type="molecule type" value="Genomic_DNA"/>
</dbReference>
<keyword evidence="3 7" id="KW-0813">Transport</keyword>
<dbReference type="PANTHER" id="PTHR31806:SF17">
    <property type="entry name" value="VITAMIN B6 TRANSPORTER TPN1"/>
    <property type="match status" value="1"/>
</dbReference>
<feature type="transmembrane region" description="Helical" evidence="8">
    <location>
        <begin position="153"/>
        <end position="173"/>
    </location>
</feature>
<keyword evidence="6 7" id="KW-0472">Membrane</keyword>
<evidence type="ECO:0000256" key="1">
    <source>
        <dbReference type="ARBA" id="ARBA00004141"/>
    </source>
</evidence>
<dbReference type="Proteomes" id="UP000019384">
    <property type="component" value="Unassembled WGS sequence"/>
</dbReference>
<dbReference type="InterPro" id="IPR001248">
    <property type="entry name" value="Pur-cyt_permease"/>
</dbReference>
<feature type="transmembrane region" description="Helical" evidence="8">
    <location>
        <begin position="312"/>
        <end position="330"/>
    </location>
</feature>
<dbReference type="STRING" id="1382522.W6MHS6"/>
<feature type="transmembrane region" description="Helical" evidence="8">
    <location>
        <begin position="110"/>
        <end position="133"/>
    </location>
</feature>
<dbReference type="HOGENOM" id="CLU_026016_2_1_1"/>
<reference evidence="9" key="1">
    <citation type="submission" date="2013-12" db="EMBL/GenBank/DDBJ databases">
        <authorList>
            <person name="Genoscope - CEA"/>
        </authorList>
    </citation>
    <scope>NUCLEOTIDE SEQUENCE</scope>
    <source>
        <strain evidence="9">CBS 1993</strain>
    </source>
</reference>
<keyword evidence="4 8" id="KW-0812">Transmembrane</keyword>
<feature type="transmembrane region" description="Helical" evidence="8">
    <location>
        <begin position="180"/>
        <end position="197"/>
    </location>
</feature>
<dbReference type="GeneID" id="34519288"/>
<comment type="subcellular location">
    <subcellularLocation>
        <location evidence="1">Membrane</location>
        <topology evidence="1">Multi-pass membrane protein</topology>
    </subcellularLocation>
</comment>
<feature type="transmembrane region" description="Helical" evidence="8">
    <location>
        <begin position="350"/>
        <end position="368"/>
    </location>
</feature>
<keyword evidence="10" id="KW-1185">Reference proteome</keyword>
<feature type="transmembrane region" description="Helical" evidence="8">
    <location>
        <begin position="255"/>
        <end position="276"/>
    </location>
</feature>
<dbReference type="PIRSF" id="PIRSF002744">
    <property type="entry name" value="Pur-cyt_permease"/>
    <property type="match status" value="1"/>
</dbReference>
<dbReference type="InterPro" id="IPR026030">
    <property type="entry name" value="Pur-cyt_permease_Fcy2/21/22"/>
</dbReference>
<evidence type="ECO:0000256" key="8">
    <source>
        <dbReference type="SAM" id="Phobius"/>
    </source>
</evidence>
<feature type="transmembrane region" description="Helical" evidence="8">
    <location>
        <begin position="374"/>
        <end position="394"/>
    </location>
</feature>
<evidence type="ECO:0000256" key="3">
    <source>
        <dbReference type="ARBA" id="ARBA00022448"/>
    </source>
</evidence>
<feature type="transmembrane region" description="Helical" evidence="8">
    <location>
        <begin position="469"/>
        <end position="491"/>
    </location>
</feature>
<proteinExistence type="inferred from homology"/>
<sequence>MLNVFAKLQDLSQVLDSFGGETRGIERVLGHERSKTASPVVISVLGLWLSGCGGLTSMSSYFLGALVFGLGLKDSLISGLVATILGCLVAAYCSTMGPRSGLRQLVTARYIFGGTFIRFVVVISVLGFVGWSVTNCVLGGQILLAVSNGKVPLEVGIVIINVISVVVSIFGITQVLRFELFISVPVFITVILLYIMGDNQYPYYTDTVSYGDEMTIRGNWLGFFALAYSVTATWGGCACDYYIQFPENFPQIWTFAITFFGISIPTIIGAIIGMYLGNATSSYQPWLDSYDANSLGGLLDTVFSRWGGGGKFLLMVFWLSLITNNVINNYSSALEAQLLGSWVFKRFPRWFLVCVAGGAVLICAMVGRNKFSTILSNFLPMLGYWISMYFTLLLEENLIFRSTRLINLYTVEFPNGISDDYAVEFAADAEKTSEEASELEPDSKKPVSVSKPYYNFEVWDDTSSLTHGYAAAFAFCCGVAGAVVGMAQVYYIGPISAKIGEYGGDLGMWLSMSFTGIAYPACRYLELKRFGR</sequence>
<name>W6MHS6_9ASCO</name>
<dbReference type="AlphaFoldDB" id="W6MHS6"/>
<comment type="similarity">
    <text evidence="2 7">Belongs to the purine-cytosine permease (2.A.39) family.</text>
</comment>
<feature type="transmembrane region" description="Helical" evidence="8">
    <location>
        <begin position="40"/>
        <end position="64"/>
    </location>
</feature>